<accession>A0A7M6DRI7</accession>
<evidence type="ECO:0000256" key="1">
    <source>
        <dbReference type="SAM" id="MobiDB-lite"/>
    </source>
</evidence>
<evidence type="ECO:0008006" key="4">
    <source>
        <dbReference type="Google" id="ProtNLM"/>
    </source>
</evidence>
<protein>
    <recommendedName>
        <fullName evidence="4">BZIP domain-containing protein</fullName>
    </recommendedName>
</protein>
<reference evidence="2" key="1">
    <citation type="submission" date="2021-01" db="UniProtKB">
        <authorList>
            <consortium name="EnsemblMetazoa"/>
        </authorList>
    </citation>
    <scope>IDENTIFICATION</scope>
</reference>
<feature type="compositionally biased region" description="Basic and acidic residues" evidence="1">
    <location>
        <begin position="42"/>
        <end position="54"/>
    </location>
</feature>
<keyword evidence="3" id="KW-1185">Reference proteome</keyword>
<proteinExistence type="predicted"/>
<feature type="compositionally biased region" description="Basic and acidic residues" evidence="1">
    <location>
        <begin position="72"/>
        <end position="88"/>
    </location>
</feature>
<evidence type="ECO:0000313" key="3">
    <source>
        <dbReference type="Proteomes" id="UP000594262"/>
    </source>
</evidence>
<dbReference type="AlphaFoldDB" id="A0A7M6DRI7"/>
<evidence type="ECO:0000313" key="2">
    <source>
        <dbReference type="EnsemblMetazoa" id="CLYHEMP024459.1"/>
    </source>
</evidence>
<feature type="region of interest" description="Disordered" evidence="1">
    <location>
        <begin position="42"/>
        <end position="143"/>
    </location>
</feature>
<dbReference type="Proteomes" id="UP000594262">
    <property type="component" value="Unplaced"/>
</dbReference>
<organism evidence="2 3">
    <name type="scientific">Clytia hemisphaerica</name>
    <dbReference type="NCBI Taxonomy" id="252671"/>
    <lineage>
        <taxon>Eukaryota</taxon>
        <taxon>Metazoa</taxon>
        <taxon>Cnidaria</taxon>
        <taxon>Hydrozoa</taxon>
        <taxon>Hydroidolina</taxon>
        <taxon>Leptothecata</taxon>
        <taxon>Obeliida</taxon>
        <taxon>Clytiidae</taxon>
        <taxon>Clytia</taxon>
    </lineage>
</organism>
<feature type="compositionally biased region" description="Basic residues" evidence="1">
    <location>
        <begin position="122"/>
        <end position="143"/>
    </location>
</feature>
<dbReference type="EnsemblMetazoa" id="CLYHEMT024459.1">
    <property type="protein sequence ID" value="CLYHEMP024459.1"/>
    <property type="gene ID" value="CLYHEMG024459"/>
</dbReference>
<feature type="compositionally biased region" description="Basic and acidic residues" evidence="1">
    <location>
        <begin position="100"/>
        <end position="121"/>
    </location>
</feature>
<name>A0A7M6DRI7_9CNID</name>
<sequence>MKFIFDVYNCYFFLFLRKVKIIEIFYKDDAFEVELAENDARHVLDEKHEANTKRNRERRQRQNNRKRQNKILMEKMEKENSELKEQIDALKTTINTENQTPKDNEKNDITMKGNDEKDKKTKNSKKKYRKYRKYRHKSKTTAK</sequence>
<feature type="compositionally biased region" description="Basic residues" evidence="1">
    <location>
        <begin position="55"/>
        <end position="69"/>
    </location>
</feature>